<dbReference type="Pfam" id="PF13561">
    <property type="entry name" value="adh_short_C2"/>
    <property type="match status" value="1"/>
</dbReference>
<dbReference type="AlphaFoldDB" id="A0A166H3G9"/>
<comment type="similarity">
    <text evidence="1">Belongs to the short-chain dehydrogenases/reductases (SDR) family.</text>
</comment>
<name>A0A166H3G9_DAUCS</name>
<dbReference type="EMBL" id="LNRQ01000001">
    <property type="protein sequence ID" value="KZN09675.1"/>
    <property type="molecule type" value="Genomic_DNA"/>
</dbReference>
<dbReference type="SUPFAM" id="SSF51735">
    <property type="entry name" value="NAD(P)-binding Rossmann-fold domains"/>
    <property type="match status" value="1"/>
</dbReference>
<dbReference type="PANTHER" id="PTHR42820">
    <property type="entry name" value="SHORT-CHAIN DEHYDROGENASE REDUCTASE"/>
    <property type="match status" value="1"/>
</dbReference>
<organism evidence="2">
    <name type="scientific">Daucus carota subsp. sativus</name>
    <name type="common">Carrot</name>
    <dbReference type="NCBI Taxonomy" id="79200"/>
    <lineage>
        <taxon>Eukaryota</taxon>
        <taxon>Viridiplantae</taxon>
        <taxon>Streptophyta</taxon>
        <taxon>Embryophyta</taxon>
        <taxon>Tracheophyta</taxon>
        <taxon>Spermatophyta</taxon>
        <taxon>Magnoliopsida</taxon>
        <taxon>eudicotyledons</taxon>
        <taxon>Gunneridae</taxon>
        <taxon>Pentapetalae</taxon>
        <taxon>asterids</taxon>
        <taxon>campanulids</taxon>
        <taxon>Apiales</taxon>
        <taxon>Apiaceae</taxon>
        <taxon>Apioideae</taxon>
        <taxon>Scandiceae</taxon>
        <taxon>Daucinae</taxon>
        <taxon>Daucus</taxon>
        <taxon>Daucus sect. Daucus</taxon>
    </lineage>
</organism>
<evidence type="ECO:0000256" key="1">
    <source>
        <dbReference type="ARBA" id="ARBA00006484"/>
    </source>
</evidence>
<evidence type="ECO:0000313" key="2">
    <source>
        <dbReference type="EMBL" id="KZN09675.1"/>
    </source>
</evidence>
<proteinExistence type="inferred from homology"/>
<dbReference type="Gene3D" id="3.40.50.720">
    <property type="entry name" value="NAD(P)-binding Rossmann-like Domain"/>
    <property type="match status" value="1"/>
</dbReference>
<reference evidence="2" key="1">
    <citation type="journal article" date="2016" name="Nat. Genet.">
        <title>A high-quality carrot genome assembly provides new insights into carotenoid accumulation and asterid genome evolution.</title>
        <authorList>
            <person name="Iorizzo M."/>
            <person name="Ellison S."/>
            <person name="Senalik D."/>
            <person name="Zeng P."/>
            <person name="Satapoomin P."/>
            <person name="Huang J."/>
            <person name="Bowman M."/>
            <person name="Iovene M."/>
            <person name="Sanseverino W."/>
            <person name="Cavagnaro P."/>
            <person name="Yildiz M."/>
            <person name="Macko-Podgorni A."/>
            <person name="Moranska E."/>
            <person name="Grzebelus E."/>
            <person name="Grzebelus D."/>
            <person name="Ashrafi H."/>
            <person name="Zheng Z."/>
            <person name="Cheng S."/>
            <person name="Spooner D."/>
            <person name="Van Deynze A."/>
            <person name="Simon P."/>
        </authorList>
    </citation>
    <scope>NUCLEOTIDE SEQUENCE [LARGE SCALE GENOMIC DNA]</scope>
    <source>
        <tissue evidence="2">Leaf</tissue>
    </source>
</reference>
<dbReference type="OMA" id="INARGMT"/>
<protein>
    <submittedName>
        <fullName evidence="2">Uncharacterized protein</fullName>
    </submittedName>
</protein>
<gene>
    <name evidence="2" type="ORF">DCAR_002331</name>
</gene>
<sequence length="153" mass="16268">MFSNAGIMRSSQGNQMILDFDVKASDRIFAINARGMTGCVKHAAIAMVKGGVKGSIVCTGSLLATTGREHFIDYVMSKHAVIGFGSVCQQRAGRAWDSRVDECEEFFARNSILKGCGVLKAGDVANAVLFLASQDSQFVTGQNIAVDVGTKLV</sequence>
<dbReference type="STRING" id="79200.A0A166H3G9"/>
<comment type="caution">
    <text evidence="2">The sequence shown here is derived from an EMBL/GenBank/DDBJ whole genome shotgun (WGS) entry which is preliminary data.</text>
</comment>
<dbReference type="PANTHER" id="PTHR42820:SF21">
    <property type="entry name" value="SHORT-CHAIN DEHYDROGENASE REDUCTASE 3B-LIKE"/>
    <property type="match status" value="1"/>
</dbReference>
<dbReference type="InterPro" id="IPR036291">
    <property type="entry name" value="NAD(P)-bd_dom_sf"/>
</dbReference>
<accession>A0A166H3G9</accession>
<dbReference type="Gramene" id="KZN09675">
    <property type="protein sequence ID" value="KZN09675"/>
    <property type="gene ID" value="DCAR_002331"/>
</dbReference>
<dbReference type="Pfam" id="PF00106">
    <property type="entry name" value="adh_short"/>
    <property type="match status" value="1"/>
</dbReference>
<dbReference type="InterPro" id="IPR002347">
    <property type="entry name" value="SDR_fam"/>
</dbReference>